<feature type="domain" description="MIR" evidence="16">
    <location>
        <begin position="460"/>
        <end position="516"/>
    </location>
</feature>
<keyword evidence="5 15" id="KW-0328">Glycosyltransferase</keyword>
<keyword evidence="10 15" id="KW-1133">Transmembrane helix</keyword>
<dbReference type="Gene3D" id="2.80.10.50">
    <property type="match status" value="1"/>
</dbReference>
<dbReference type="InterPro" id="IPR032421">
    <property type="entry name" value="PMT_4TMC"/>
</dbReference>
<dbReference type="SUPFAM" id="SSF82109">
    <property type="entry name" value="MIR domain"/>
    <property type="match status" value="1"/>
</dbReference>
<evidence type="ECO:0000313" key="17">
    <source>
        <dbReference type="EMBL" id="GMM44795.1"/>
    </source>
</evidence>
<dbReference type="InterPro" id="IPR036300">
    <property type="entry name" value="MIR_dom_sf"/>
</dbReference>
<evidence type="ECO:0000256" key="9">
    <source>
        <dbReference type="ARBA" id="ARBA00022824"/>
    </source>
</evidence>
<evidence type="ECO:0000256" key="5">
    <source>
        <dbReference type="ARBA" id="ARBA00022676"/>
    </source>
</evidence>
<feature type="domain" description="MIR" evidence="16">
    <location>
        <begin position="391"/>
        <end position="450"/>
    </location>
</feature>
<comment type="caution">
    <text evidence="17">The sequence shown here is derived from an EMBL/GenBank/DDBJ whole genome shotgun (WGS) entry which is preliminary data.</text>
</comment>
<dbReference type="GO" id="GO:0004169">
    <property type="term" value="F:dolichyl-phosphate-mannose-protein mannosyltransferase activity"/>
    <property type="evidence" value="ECO:0007669"/>
    <property type="project" value="UniProtKB-UniRule"/>
</dbReference>
<keyword evidence="8" id="KW-0677">Repeat</keyword>
<dbReference type="Proteomes" id="UP001378960">
    <property type="component" value="Unassembled WGS sequence"/>
</dbReference>
<dbReference type="GO" id="GO:0005789">
    <property type="term" value="C:endoplasmic reticulum membrane"/>
    <property type="evidence" value="ECO:0007669"/>
    <property type="project" value="UniProtKB-SubCell"/>
</dbReference>
<evidence type="ECO:0000256" key="11">
    <source>
        <dbReference type="ARBA" id="ARBA00023136"/>
    </source>
</evidence>
<evidence type="ECO:0000256" key="8">
    <source>
        <dbReference type="ARBA" id="ARBA00022737"/>
    </source>
</evidence>
<organism evidence="17 18">
    <name type="scientific">Pichia kluyveri</name>
    <name type="common">Yeast</name>
    <dbReference type="NCBI Taxonomy" id="36015"/>
    <lineage>
        <taxon>Eukaryota</taxon>
        <taxon>Fungi</taxon>
        <taxon>Dikarya</taxon>
        <taxon>Ascomycota</taxon>
        <taxon>Saccharomycotina</taxon>
        <taxon>Pichiomycetes</taxon>
        <taxon>Pichiales</taxon>
        <taxon>Pichiaceae</taxon>
        <taxon>Pichia</taxon>
    </lineage>
</organism>
<dbReference type="AlphaFoldDB" id="A0AAV5R0P8"/>
<dbReference type="EMBL" id="BTGB01000001">
    <property type="protein sequence ID" value="GMM44795.1"/>
    <property type="molecule type" value="Genomic_DNA"/>
</dbReference>
<dbReference type="SMART" id="SM00472">
    <property type="entry name" value="MIR"/>
    <property type="match status" value="3"/>
</dbReference>
<evidence type="ECO:0000256" key="6">
    <source>
        <dbReference type="ARBA" id="ARBA00022679"/>
    </source>
</evidence>
<evidence type="ECO:0000256" key="7">
    <source>
        <dbReference type="ARBA" id="ARBA00022692"/>
    </source>
</evidence>
<comment type="catalytic activity">
    <reaction evidence="14 15">
        <text>a di-trans,poly-cis-dolichyl beta-D-mannosyl phosphate + L-seryl-[protein] = 3-O-(alpha-D-mannosyl)-L-seryl-[protein] + a di-trans,poly-cis-dolichyl phosphate + H(+)</text>
        <dbReference type="Rhea" id="RHEA:17377"/>
        <dbReference type="Rhea" id="RHEA-COMP:9863"/>
        <dbReference type="Rhea" id="RHEA-COMP:13546"/>
        <dbReference type="Rhea" id="RHEA-COMP:19498"/>
        <dbReference type="Rhea" id="RHEA-COMP:19501"/>
        <dbReference type="ChEBI" id="CHEBI:15378"/>
        <dbReference type="ChEBI" id="CHEBI:29999"/>
        <dbReference type="ChEBI" id="CHEBI:57683"/>
        <dbReference type="ChEBI" id="CHEBI:58211"/>
        <dbReference type="ChEBI" id="CHEBI:137321"/>
        <dbReference type="EC" id="2.4.1.109"/>
    </reaction>
</comment>
<dbReference type="InterPro" id="IPR027005">
    <property type="entry name" value="PMT-like"/>
</dbReference>
<feature type="transmembrane region" description="Helical" evidence="15">
    <location>
        <begin position="220"/>
        <end position="239"/>
    </location>
</feature>
<feature type="transmembrane region" description="Helical" evidence="15">
    <location>
        <begin position="190"/>
        <end position="208"/>
    </location>
</feature>
<feature type="domain" description="MIR" evidence="16">
    <location>
        <begin position="328"/>
        <end position="382"/>
    </location>
</feature>
<name>A0AAV5R0P8_PICKL</name>
<feature type="transmembrane region" description="Helical" evidence="15">
    <location>
        <begin position="55"/>
        <end position="72"/>
    </location>
</feature>
<keyword evidence="9 15" id="KW-0256">Endoplasmic reticulum</keyword>
<protein>
    <recommendedName>
        <fullName evidence="4 15">Dolichyl-phosphate-mannose--protein mannosyltransferase</fullName>
        <ecNumber evidence="4 15">2.4.1.109</ecNumber>
    </recommendedName>
</protein>
<dbReference type="PANTHER" id="PTHR10050">
    <property type="entry name" value="DOLICHYL-PHOSPHATE-MANNOSE--PROTEIN MANNOSYLTRANSFERASE"/>
    <property type="match status" value="1"/>
</dbReference>
<keyword evidence="18" id="KW-1185">Reference proteome</keyword>
<dbReference type="Pfam" id="PF02366">
    <property type="entry name" value="PMT"/>
    <property type="match status" value="1"/>
</dbReference>
<proteinExistence type="inferred from homology"/>
<accession>A0AAV5R0P8</accession>
<reference evidence="17 18" key="1">
    <citation type="journal article" date="2023" name="Elife">
        <title>Identification of key yeast species and microbe-microbe interactions impacting larval growth of Drosophila in the wild.</title>
        <authorList>
            <person name="Mure A."/>
            <person name="Sugiura Y."/>
            <person name="Maeda R."/>
            <person name="Honda K."/>
            <person name="Sakurai N."/>
            <person name="Takahashi Y."/>
            <person name="Watada M."/>
            <person name="Katoh T."/>
            <person name="Gotoh A."/>
            <person name="Gotoh Y."/>
            <person name="Taniguchi I."/>
            <person name="Nakamura K."/>
            <person name="Hayashi T."/>
            <person name="Katayama T."/>
            <person name="Uemura T."/>
            <person name="Hattori Y."/>
        </authorList>
    </citation>
    <scope>NUCLEOTIDE SEQUENCE [LARGE SCALE GENOMIC DNA]</scope>
    <source>
        <strain evidence="17 18">PK-24</strain>
    </source>
</reference>
<comment type="subcellular location">
    <subcellularLocation>
        <location evidence="1 15">Endoplasmic reticulum membrane</location>
        <topology evidence="1 15">Multi-pass membrane protein</topology>
    </subcellularLocation>
</comment>
<evidence type="ECO:0000256" key="15">
    <source>
        <dbReference type="RuleBase" id="RU367007"/>
    </source>
</evidence>
<dbReference type="InterPro" id="IPR016093">
    <property type="entry name" value="MIR_motif"/>
</dbReference>
<evidence type="ECO:0000256" key="10">
    <source>
        <dbReference type="ARBA" id="ARBA00022989"/>
    </source>
</evidence>
<evidence type="ECO:0000256" key="3">
    <source>
        <dbReference type="ARBA" id="ARBA00007222"/>
    </source>
</evidence>
<feature type="transmembrane region" description="Helical" evidence="15">
    <location>
        <begin position="140"/>
        <end position="160"/>
    </location>
</feature>
<keyword evidence="6 15" id="KW-0808">Transferase</keyword>
<keyword evidence="7 15" id="KW-0812">Transmembrane</keyword>
<dbReference type="Pfam" id="PF16192">
    <property type="entry name" value="PMT_4TMC"/>
    <property type="match status" value="1"/>
</dbReference>
<comment type="function">
    <text evidence="15">Transfers mannose from Dol-P-mannose to Ser or Thr residues on proteins.</text>
</comment>
<comment type="pathway">
    <text evidence="2 15">Protein modification; protein glycosylation.</text>
</comment>
<evidence type="ECO:0000256" key="14">
    <source>
        <dbReference type="ARBA" id="ARBA00045102"/>
    </source>
</evidence>
<dbReference type="InterPro" id="IPR003342">
    <property type="entry name" value="ArnT-like_N"/>
</dbReference>
<keyword evidence="11 15" id="KW-0472">Membrane</keyword>
<feature type="transmembrane region" description="Helical" evidence="15">
    <location>
        <begin position="618"/>
        <end position="641"/>
    </location>
</feature>
<feature type="transmembrane region" description="Helical" evidence="15">
    <location>
        <begin position="685"/>
        <end position="703"/>
    </location>
</feature>
<feature type="transmembrane region" description="Helical" evidence="15">
    <location>
        <begin position="653"/>
        <end position="673"/>
    </location>
</feature>
<evidence type="ECO:0000256" key="13">
    <source>
        <dbReference type="ARBA" id="ARBA00045085"/>
    </source>
</evidence>
<sequence>MAPKKAAKVSKVQVEPEAKTTELILESGDLRQYPKSELSPAVVQNRIVHTYKERILVGVLVLFALIIRVGSLNDPNSVVFDEVHFGGFANKYINSKFFMDVHPPLAKLLFALVAFLGGFKGDFTFTNIGDVFPPNVPYVLMRQLSAFMGVGTVLFMYFTLRASGCKPAVAFFTSSLLIIENGLVTISRYILLDSPLIFFVAGTAYFYVRSEICKPFSFDWFKYLAFAGVFLGFSLSSKWVGLFTLAWLGCANILRLWFVIGDLTVPIPKILKSTAFRGLLLLGIPAIIYVFSFYVHLQLLTYEGDGAGFLSSAFRLDFKDSTVPRETSADVGVSSIITIKHLNTHGGYLHSHDSLYEGGSGQQQITLYPHLDENNRWSVELYNETSEPFEFIPITDGTKIRLNHIVTNRRLHSHDVRPAVSENDWQNEASCYGYEGFEGDPNDDFIVEIVKDLSADGVAQERLRAIDTIFRLRHAMTGCYLWSHETSLPEWGHNQQEVTCATQGVRPLSYWYIEDNVNIYLPQDAEKTGYKPLSFWQKFVELHKKMWQINNGLTAKHVYESRPLDWILLNRGISYWAAAPHQIYLLGNPIIWWPASFLFVVYALYLVVLVFKYQLGYTIAFSDATFTFNYYTFSFLLGWFLHYYPFFLMDRQLFLHHYFPALYFAILALGHSFQLISSIFQSKKTITYLLFGLIFTSSLYCYYQRLPLANGSDWTVEKCKASKWFDGWDYNCENFPYENADNNAPANAGFNQGGYDFDAAVKPQQNAFQNPHENIESSVGEPIHHVAVPEKDEL</sequence>
<evidence type="ECO:0000256" key="1">
    <source>
        <dbReference type="ARBA" id="ARBA00004477"/>
    </source>
</evidence>
<evidence type="ECO:0000256" key="12">
    <source>
        <dbReference type="ARBA" id="ARBA00023180"/>
    </source>
</evidence>
<gene>
    <name evidence="17" type="ORF">DAPK24_013700</name>
</gene>
<evidence type="ECO:0000256" key="2">
    <source>
        <dbReference type="ARBA" id="ARBA00004922"/>
    </source>
</evidence>
<dbReference type="Pfam" id="PF02815">
    <property type="entry name" value="MIR"/>
    <property type="match status" value="1"/>
</dbReference>
<dbReference type="CDD" id="cd23283">
    <property type="entry name" value="beta-trefoil_MIR_PMT1-like"/>
    <property type="match status" value="1"/>
</dbReference>
<evidence type="ECO:0000256" key="4">
    <source>
        <dbReference type="ARBA" id="ARBA00012839"/>
    </source>
</evidence>
<evidence type="ECO:0000313" key="18">
    <source>
        <dbReference type="Proteomes" id="UP001378960"/>
    </source>
</evidence>
<dbReference type="EC" id="2.4.1.109" evidence="4 15"/>
<dbReference type="PROSITE" id="PS50919">
    <property type="entry name" value="MIR"/>
    <property type="match status" value="3"/>
</dbReference>
<comment type="similarity">
    <text evidence="3 15">Belongs to the glycosyltransferase 39 family.</text>
</comment>
<evidence type="ECO:0000259" key="16">
    <source>
        <dbReference type="PROSITE" id="PS50919"/>
    </source>
</evidence>
<feature type="transmembrane region" description="Helical" evidence="15">
    <location>
        <begin position="279"/>
        <end position="297"/>
    </location>
</feature>
<comment type="catalytic activity">
    <reaction evidence="13 15">
        <text>a di-trans,poly-cis-dolichyl beta-D-mannosyl phosphate + L-threonyl-[protein] = 3-O-(alpha-D-mannosyl)-L-threonyl-[protein] + a di-trans,poly-cis-dolichyl phosphate + H(+)</text>
        <dbReference type="Rhea" id="RHEA:53396"/>
        <dbReference type="Rhea" id="RHEA-COMP:11060"/>
        <dbReference type="Rhea" id="RHEA-COMP:13547"/>
        <dbReference type="Rhea" id="RHEA-COMP:19498"/>
        <dbReference type="Rhea" id="RHEA-COMP:19501"/>
        <dbReference type="ChEBI" id="CHEBI:15378"/>
        <dbReference type="ChEBI" id="CHEBI:30013"/>
        <dbReference type="ChEBI" id="CHEBI:57683"/>
        <dbReference type="ChEBI" id="CHEBI:58211"/>
        <dbReference type="ChEBI" id="CHEBI:137323"/>
        <dbReference type="EC" id="2.4.1.109"/>
    </reaction>
</comment>
<feature type="transmembrane region" description="Helical" evidence="15">
    <location>
        <begin position="590"/>
        <end position="611"/>
    </location>
</feature>
<keyword evidence="12" id="KW-0325">Glycoprotein</keyword>
<dbReference type="PANTHER" id="PTHR10050:SF50">
    <property type="entry name" value="DOLICHYL-PHOSPHATE-MANNOSE--PROTEIN MANNOSYLTRANSFERASE 1-RELATED"/>
    <property type="match status" value="1"/>
</dbReference>